<organism evidence="1 2">
    <name type="scientific">Mucuna pruriens</name>
    <name type="common">Velvet bean</name>
    <name type="synonym">Dolichos pruriens</name>
    <dbReference type="NCBI Taxonomy" id="157652"/>
    <lineage>
        <taxon>Eukaryota</taxon>
        <taxon>Viridiplantae</taxon>
        <taxon>Streptophyta</taxon>
        <taxon>Embryophyta</taxon>
        <taxon>Tracheophyta</taxon>
        <taxon>Spermatophyta</taxon>
        <taxon>Magnoliopsida</taxon>
        <taxon>eudicotyledons</taxon>
        <taxon>Gunneridae</taxon>
        <taxon>Pentapetalae</taxon>
        <taxon>rosids</taxon>
        <taxon>fabids</taxon>
        <taxon>Fabales</taxon>
        <taxon>Fabaceae</taxon>
        <taxon>Papilionoideae</taxon>
        <taxon>50 kb inversion clade</taxon>
        <taxon>NPAAA clade</taxon>
        <taxon>indigoferoid/millettioid clade</taxon>
        <taxon>Phaseoleae</taxon>
        <taxon>Mucuna</taxon>
    </lineage>
</organism>
<keyword evidence="2" id="KW-1185">Reference proteome</keyword>
<feature type="non-terminal residue" evidence="1">
    <location>
        <position position="1"/>
    </location>
</feature>
<name>A0A371HKJ7_MUCPR</name>
<evidence type="ECO:0000313" key="1">
    <source>
        <dbReference type="EMBL" id="RDY03318.1"/>
    </source>
</evidence>
<gene>
    <name evidence="1" type="ORF">CR513_13109</name>
</gene>
<comment type="caution">
    <text evidence="1">The sequence shown here is derived from an EMBL/GenBank/DDBJ whole genome shotgun (WGS) entry which is preliminary data.</text>
</comment>
<accession>A0A371HKJ7</accession>
<proteinExistence type="predicted"/>
<protein>
    <submittedName>
        <fullName evidence="1">UPF0183 protein</fullName>
    </submittedName>
</protein>
<dbReference type="EMBL" id="QJKJ01002331">
    <property type="protein sequence ID" value="RDY03318.1"/>
    <property type="molecule type" value="Genomic_DNA"/>
</dbReference>
<dbReference type="OrthoDB" id="411211at2759"/>
<evidence type="ECO:0000313" key="2">
    <source>
        <dbReference type="Proteomes" id="UP000257109"/>
    </source>
</evidence>
<reference evidence="1" key="1">
    <citation type="submission" date="2018-05" db="EMBL/GenBank/DDBJ databases">
        <title>Draft genome of Mucuna pruriens seed.</title>
        <authorList>
            <person name="Nnadi N.E."/>
            <person name="Vos R."/>
            <person name="Hasami M.H."/>
            <person name="Devisetty U.K."/>
            <person name="Aguiy J.C."/>
        </authorList>
    </citation>
    <scope>NUCLEOTIDE SEQUENCE [LARGE SCALE GENOMIC DNA]</scope>
    <source>
        <strain evidence="1">JCA_2017</strain>
    </source>
</reference>
<feature type="non-terminal residue" evidence="1">
    <location>
        <position position="104"/>
    </location>
</feature>
<dbReference type="Proteomes" id="UP000257109">
    <property type="component" value="Unassembled WGS sequence"/>
</dbReference>
<dbReference type="AlphaFoldDB" id="A0A371HKJ7"/>
<sequence>MHYLGSHTQEFFYKERGIYTLFYLDLSFAFLIPTQFTNYYHDWGIELTLEFPNWTTLVGVRSLMDNASSPSLPIDNIYTEGVQVKLEEEFYFTINTFLLVHLHR</sequence>
<dbReference type="STRING" id="157652.A0A371HKJ7"/>